<proteinExistence type="predicted"/>
<reference evidence="1" key="1">
    <citation type="journal article" date="2005" name="Genome Res.">
        <title>Sequence, annotation, and analysis of synteny between rice chromosome 3 and diverged grass species.</title>
        <authorList>
            <consortium name="Rice Chromosome 3 Sequencing Consortium"/>
            <person name="Buell C.R."/>
            <person name="Yuan Q."/>
            <person name="Ouyang S."/>
            <person name="Liu J."/>
            <person name="Zhu W."/>
            <person name="Wang A."/>
            <person name="Maiti R."/>
            <person name="Haas B."/>
            <person name="Wortman J."/>
            <person name="Pertea M."/>
            <person name="Jones K.M."/>
            <person name="Kim M."/>
            <person name="Overton L."/>
            <person name="Tsitrin T."/>
            <person name="Fadrosh D."/>
            <person name="Bera J."/>
            <person name="Weaver B."/>
            <person name="Jin S."/>
            <person name="Johri S."/>
            <person name="Reardon M."/>
            <person name="Webb K."/>
            <person name="Hill J."/>
            <person name="Moffat K."/>
            <person name="Tallon L."/>
            <person name="Van Aken S."/>
            <person name="Lewis M."/>
            <person name="Utterback T."/>
            <person name="Feldblyum T."/>
            <person name="Zismann V."/>
            <person name="Iobst S."/>
            <person name="Hsiao J."/>
            <person name="de Vazeille A.R."/>
            <person name="Salzberg S.L."/>
            <person name="White O."/>
            <person name="Fraser C."/>
            <person name="Yu Y."/>
            <person name="Kim H."/>
            <person name="Rambo T."/>
            <person name="Currie J."/>
            <person name="Collura K."/>
            <person name="Kernodle-Thompson S."/>
            <person name="Wei F."/>
            <person name="Kudrna K."/>
            <person name="Ammiraju J.S."/>
            <person name="Luo M."/>
            <person name="Goicoechea J.L."/>
            <person name="Wing R.A."/>
            <person name="Henry D."/>
            <person name="Oates R."/>
            <person name="Palmer M."/>
            <person name="Pries G."/>
            <person name="Saski C."/>
            <person name="Simmons J."/>
            <person name="Soderlund C."/>
            <person name="Nelson W."/>
            <person name="de la Bastide M."/>
            <person name="Spiegel L."/>
            <person name="Nascimento L."/>
            <person name="Huang E."/>
            <person name="Preston R."/>
            <person name="Zutavern T."/>
            <person name="Palmer L."/>
            <person name="O'Shaughnessy A."/>
            <person name="Dike S."/>
            <person name="McCombie W.R."/>
            <person name="Minx P."/>
            <person name="Cordum H."/>
            <person name="Wilson R."/>
            <person name="Jin W."/>
            <person name="Lee H.R."/>
            <person name="Jiang J."/>
            <person name="Jackson S."/>
        </authorList>
    </citation>
    <scope>NUCLEOTIDE SEQUENCE [LARGE SCALE GENOMIC DNA]</scope>
</reference>
<accession>Q10QN5</accession>
<gene>
    <name evidence="1" type="ordered locus">LOC_Os03g09040</name>
</gene>
<sequence>MAKLDSGYALRMLEAKRAGGGSGTGGLAGSKWHFIKILQMKWHMIYLLMELTPCQVRNVKIHGYIEKDKIVKAGRYIIGLICNYRFAKNC</sequence>
<dbReference type="AlphaFoldDB" id="Q10QN5"/>
<name>Q10QN5_ORYSJ</name>
<dbReference type="EMBL" id="DP000009">
    <property type="protein sequence ID" value="ABF94392.1"/>
    <property type="molecule type" value="Genomic_DNA"/>
</dbReference>
<protein>
    <submittedName>
        <fullName evidence="1">Uncharacterized protein</fullName>
    </submittedName>
</protein>
<organism evidence="1">
    <name type="scientific">Oryza sativa subsp. japonica</name>
    <name type="common">Rice</name>
    <dbReference type="NCBI Taxonomy" id="39947"/>
    <lineage>
        <taxon>Eukaryota</taxon>
        <taxon>Viridiplantae</taxon>
        <taxon>Streptophyta</taxon>
        <taxon>Embryophyta</taxon>
        <taxon>Tracheophyta</taxon>
        <taxon>Spermatophyta</taxon>
        <taxon>Magnoliopsida</taxon>
        <taxon>Liliopsida</taxon>
        <taxon>Poales</taxon>
        <taxon>Poaceae</taxon>
        <taxon>BOP clade</taxon>
        <taxon>Oryzoideae</taxon>
        <taxon>Oryzeae</taxon>
        <taxon>Oryzinae</taxon>
        <taxon>Oryza</taxon>
        <taxon>Oryza sativa</taxon>
    </lineage>
</organism>
<reference evidence="1" key="2">
    <citation type="submission" date="2006-06" db="EMBL/GenBank/DDBJ databases">
        <authorList>
            <person name="Buell R."/>
            <person name="Wing R.A."/>
            <person name="McCombie W.A."/>
            <person name="Ouyang S."/>
        </authorList>
    </citation>
    <scope>NUCLEOTIDE SEQUENCE</scope>
</reference>
<evidence type="ECO:0000313" key="1">
    <source>
        <dbReference type="EMBL" id="ABF94392.1"/>
    </source>
</evidence>